<evidence type="ECO:0000259" key="3">
    <source>
        <dbReference type="Pfam" id="PF18303"/>
    </source>
</evidence>
<accession>A0AB35MYG9</accession>
<gene>
    <name evidence="4" type="ORF">Q8W42_11790</name>
</gene>
<dbReference type="Proteomes" id="UP001177935">
    <property type="component" value="Unassembled WGS sequence"/>
</dbReference>
<feature type="transmembrane region" description="Helical" evidence="1">
    <location>
        <begin position="63"/>
        <end position="88"/>
    </location>
</feature>
<keyword evidence="1" id="KW-1133">Transmembrane helix</keyword>
<dbReference type="NCBIfam" id="NF033611">
    <property type="entry name" value="SAVED"/>
    <property type="match status" value="1"/>
</dbReference>
<reference evidence="4" key="1">
    <citation type="submission" date="2023-07" db="EMBL/GenBank/DDBJ databases">
        <title>Genome content predicts the carbon catabolic preferences of heterotrophic bacteria.</title>
        <authorList>
            <person name="Gralka M."/>
        </authorList>
    </citation>
    <scope>NUCLEOTIDE SEQUENCE</scope>
    <source>
        <strain evidence="4">6E02</strain>
    </source>
</reference>
<comment type="caution">
    <text evidence="4">The sequence shown here is derived from an EMBL/GenBank/DDBJ whole genome shotgun (WGS) entry which is preliminary data.</text>
</comment>
<dbReference type="InterPro" id="IPR040836">
    <property type="entry name" value="SAVED"/>
</dbReference>
<feature type="transmembrane region" description="Helical" evidence="1">
    <location>
        <begin position="21"/>
        <end position="43"/>
    </location>
</feature>
<sequence length="373" mass="42433">MKLPTYIIVQTINWLFRKRSPALLVFRTGASFIPIALVGGMAFNVQYETATQLIKLDVAGSDVPTVLVFGGFALGTVLILIGLIWEVVRSIIEHRRLTKKLVFAIEQRGLVNTSDSPLSDYIQKKHKGKSISEIVIDIRDNLANGTVSQPALALKKCLNLEHSVAERRNSVSAKDFHIIYGGLVPIPFAFLSGYMLDDESKIEVLDWDRQLSSWKELDPINDDNEKFEKTTNHAGNKGSIILAVSFSYHVDEEAINLCFPNIPQVHLKLKEKRFDNHWSNKKQTRLAYDFIEEVKKIMEEGYDDIHLILASQNSVAFRFGQAYDRRNLPQITIYQYEKDRKIPYPWGVSISNSPNTDPSIKQIEFTDHLKQAV</sequence>
<keyword evidence="1" id="KW-0472">Membrane</keyword>
<dbReference type="AlphaFoldDB" id="A0AB35MYG9"/>
<proteinExistence type="predicted"/>
<name>A0AB35MYG9_VIBSP</name>
<protein>
    <submittedName>
        <fullName evidence="4">SAVED domain-containing protein</fullName>
    </submittedName>
</protein>
<dbReference type="Pfam" id="PF18303">
    <property type="entry name" value="Saf_2TM"/>
    <property type="match status" value="1"/>
</dbReference>
<dbReference type="RefSeq" id="WP_102560311.1">
    <property type="nucleotide sequence ID" value="NZ_CAWNUI010000003.1"/>
</dbReference>
<organism evidence="4 5">
    <name type="scientific">Vibrio splendidus</name>
    <dbReference type="NCBI Taxonomy" id="29497"/>
    <lineage>
        <taxon>Bacteria</taxon>
        <taxon>Pseudomonadati</taxon>
        <taxon>Pseudomonadota</taxon>
        <taxon>Gammaproteobacteria</taxon>
        <taxon>Vibrionales</taxon>
        <taxon>Vibrionaceae</taxon>
        <taxon>Vibrio</taxon>
    </lineage>
</organism>
<feature type="transmembrane region" description="Helical" evidence="1">
    <location>
        <begin position="177"/>
        <end position="196"/>
    </location>
</feature>
<evidence type="ECO:0000313" key="5">
    <source>
        <dbReference type="Proteomes" id="UP001177935"/>
    </source>
</evidence>
<dbReference type="Pfam" id="PF18145">
    <property type="entry name" value="SAVED"/>
    <property type="match status" value="1"/>
</dbReference>
<evidence type="ECO:0000259" key="2">
    <source>
        <dbReference type="Pfam" id="PF18145"/>
    </source>
</evidence>
<feature type="domain" description="SMODS-associated and fused to various effectors" evidence="2">
    <location>
        <begin position="167"/>
        <end position="350"/>
    </location>
</feature>
<dbReference type="InterPro" id="IPR041167">
    <property type="entry name" value="Saf_2TM"/>
</dbReference>
<evidence type="ECO:0000313" key="4">
    <source>
        <dbReference type="EMBL" id="MDP2501389.1"/>
    </source>
</evidence>
<keyword evidence="1" id="KW-0812">Transmembrane</keyword>
<dbReference type="EMBL" id="JAUYVL010000005">
    <property type="protein sequence ID" value="MDP2501389.1"/>
    <property type="molecule type" value="Genomic_DNA"/>
</dbReference>
<evidence type="ECO:0000256" key="1">
    <source>
        <dbReference type="SAM" id="Phobius"/>
    </source>
</evidence>
<feature type="domain" description="SAVED-fused 2TM effector" evidence="3">
    <location>
        <begin position="3"/>
        <end position="154"/>
    </location>
</feature>